<dbReference type="Pfam" id="PF00753">
    <property type="entry name" value="Lactamase_B"/>
    <property type="match status" value="1"/>
</dbReference>
<dbReference type="SUPFAM" id="SSF56281">
    <property type="entry name" value="Metallo-hydrolase/oxidoreductase"/>
    <property type="match status" value="1"/>
</dbReference>
<dbReference type="AlphaFoldDB" id="A0A1G8IAF5"/>
<dbReference type="STRING" id="555512.SAMN04487993_1001333"/>
<dbReference type="Gene3D" id="3.60.15.10">
    <property type="entry name" value="Ribonuclease Z/Hydroxyacylglutathione hydrolase-like"/>
    <property type="match status" value="1"/>
</dbReference>
<organism evidence="7 8">
    <name type="scientific">Salipiger marinus</name>
    <dbReference type="NCBI Taxonomy" id="555512"/>
    <lineage>
        <taxon>Bacteria</taxon>
        <taxon>Pseudomonadati</taxon>
        <taxon>Pseudomonadota</taxon>
        <taxon>Alphaproteobacteria</taxon>
        <taxon>Rhodobacterales</taxon>
        <taxon>Roseobacteraceae</taxon>
        <taxon>Salipiger</taxon>
    </lineage>
</organism>
<dbReference type="PANTHER" id="PTHR42978">
    <property type="entry name" value="QUORUM-QUENCHING LACTONASE YTNP-RELATED-RELATED"/>
    <property type="match status" value="1"/>
</dbReference>
<dbReference type="Proteomes" id="UP000199093">
    <property type="component" value="Unassembled WGS sequence"/>
</dbReference>
<dbReference type="CDD" id="cd07720">
    <property type="entry name" value="OPHC2-like_MBL-fold"/>
    <property type="match status" value="1"/>
</dbReference>
<proteinExistence type="inferred from homology"/>
<gene>
    <name evidence="7" type="ORF">SAMN04487993_1001333</name>
</gene>
<evidence type="ECO:0000256" key="3">
    <source>
        <dbReference type="ARBA" id="ARBA00022801"/>
    </source>
</evidence>
<dbReference type="SMART" id="SM00849">
    <property type="entry name" value="Lactamase_B"/>
    <property type="match status" value="1"/>
</dbReference>
<dbReference type="GO" id="GO:0046872">
    <property type="term" value="F:metal ion binding"/>
    <property type="evidence" value="ECO:0007669"/>
    <property type="project" value="UniProtKB-KW"/>
</dbReference>
<dbReference type="PANTHER" id="PTHR42978:SF6">
    <property type="entry name" value="QUORUM-QUENCHING LACTONASE YTNP-RELATED"/>
    <property type="match status" value="1"/>
</dbReference>
<name>A0A1G8IAF5_9RHOB</name>
<feature type="domain" description="Metallo-beta-lactamase" evidence="6">
    <location>
        <begin position="99"/>
        <end position="284"/>
    </location>
</feature>
<reference evidence="7 8" key="1">
    <citation type="submission" date="2016-10" db="EMBL/GenBank/DDBJ databases">
        <authorList>
            <person name="de Groot N.N."/>
        </authorList>
    </citation>
    <scope>NUCLEOTIDE SEQUENCE [LARGE SCALE GENOMIC DNA]</scope>
    <source>
        <strain evidence="7 8">DSM 26424</strain>
    </source>
</reference>
<keyword evidence="3" id="KW-0378">Hydrolase</keyword>
<dbReference type="InterPro" id="IPR001279">
    <property type="entry name" value="Metallo-B-lactamas"/>
</dbReference>
<evidence type="ECO:0000256" key="1">
    <source>
        <dbReference type="ARBA" id="ARBA00007749"/>
    </source>
</evidence>
<evidence type="ECO:0000256" key="5">
    <source>
        <dbReference type="SAM" id="SignalP"/>
    </source>
</evidence>
<protein>
    <submittedName>
        <fullName evidence="7">Glyoxylase, beta-lactamase superfamily II</fullName>
    </submittedName>
</protein>
<dbReference type="InterPro" id="IPR036866">
    <property type="entry name" value="RibonucZ/Hydroxyglut_hydro"/>
</dbReference>
<evidence type="ECO:0000313" key="8">
    <source>
        <dbReference type="Proteomes" id="UP000199093"/>
    </source>
</evidence>
<dbReference type="InterPro" id="IPR051013">
    <property type="entry name" value="MBL_superfamily_lactonases"/>
</dbReference>
<keyword evidence="2" id="KW-0479">Metal-binding</keyword>
<feature type="signal peptide" evidence="5">
    <location>
        <begin position="1"/>
        <end position="34"/>
    </location>
</feature>
<keyword evidence="8" id="KW-1185">Reference proteome</keyword>
<evidence type="ECO:0000256" key="4">
    <source>
        <dbReference type="ARBA" id="ARBA00022833"/>
    </source>
</evidence>
<dbReference type="EMBL" id="FNEJ01000001">
    <property type="protein sequence ID" value="SDI15968.1"/>
    <property type="molecule type" value="Genomic_DNA"/>
</dbReference>
<comment type="similarity">
    <text evidence="1">Belongs to the metallo-beta-lactamase superfamily.</text>
</comment>
<dbReference type="OrthoDB" id="9773738at2"/>
<evidence type="ECO:0000313" key="7">
    <source>
        <dbReference type="EMBL" id="SDI15968.1"/>
    </source>
</evidence>
<keyword evidence="5" id="KW-0732">Signal</keyword>
<accession>A0A1G8IAF5</accession>
<evidence type="ECO:0000259" key="6">
    <source>
        <dbReference type="SMART" id="SM00849"/>
    </source>
</evidence>
<dbReference type="RefSeq" id="WP_089842760.1">
    <property type="nucleotide sequence ID" value="NZ_FNEJ01000001.1"/>
</dbReference>
<keyword evidence="4" id="KW-0862">Zinc</keyword>
<sequence length="312" mass="33158">MFQNHKITRRTALSGAAALPFGATLAASAGSAQAQAAAQGAQVPRVYRVTLGEFEVTAMMAGTRTVPDPHGTFGLNVSDEEFAEVSEAAHLPTDKAQFFFTPTLVNTGSDLVLFDTGLDPAGITAAVEAAGYAPGDVTQVVLTHMHGDHIGGLSDGSALTFPNAALVTGQAEYDHWAGTDNEGFVGKVKPFAEQFSFLEDEGSVTSGITAVAAPGHTPGHMGFRLESGGQQMMLIADLANHYVWSLAHPDWEVRFDMDKAQAAASRRRVLDMLAAEQMPFIGYHMPFPALGYVETAGNGFHYVPHSYQLLMD</sequence>
<dbReference type="PROSITE" id="PS51318">
    <property type="entry name" value="TAT"/>
    <property type="match status" value="1"/>
</dbReference>
<dbReference type="GO" id="GO:0016787">
    <property type="term" value="F:hydrolase activity"/>
    <property type="evidence" value="ECO:0007669"/>
    <property type="project" value="UniProtKB-KW"/>
</dbReference>
<feature type="chain" id="PRO_5011695672" evidence="5">
    <location>
        <begin position="35"/>
        <end position="312"/>
    </location>
</feature>
<dbReference type="InterPro" id="IPR006311">
    <property type="entry name" value="TAT_signal"/>
</dbReference>
<evidence type="ECO:0000256" key="2">
    <source>
        <dbReference type="ARBA" id="ARBA00022723"/>
    </source>
</evidence>